<comment type="caution">
    <text evidence="4">The sequence shown here is derived from an EMBL/GenBank/DDBJ whole genome shotgun (WGS) entry which is preliminary data.</text>
</comment>
<reference evidence="4 5" key="1">
    <citation type="submission" date="2019-03" db="EMBL/GenBank/DDBJ databases">
        <title>Draft genome sequences of novel Actinobacteria.</title>
        <authorList>
            <person name="Sahin N."/>
            <person name="Ay H."/>
            <person name="Saygin H."/>
        </authorList>
    </citation>
    <scope>NUCLEOTIDE SEQUENCE [LARGE SCALE GENOMIC DNA]</scope>
    <source>
        <strain evidence="4 5">KC712</strain>
    </source>
</reference>
<proteinExistence type="predicted"/>
<protein>
    <submittedName>
        <fullName evidence="4">FAD-dependent monooxygenase</fullName>
    </submittedName>
</protein>
<gene>
    <name evidence="4" type="ORF">E1294_06275</name>
</gene>
<dbReference type="InterPro" id="IPR036188">
    <property type="entry name" value="FAD/NAD-bd_sf"/>
</dbReference>
<evidence type="ECO:0000313" key="4">
    <source>
        <dbReference type="EMBL" id="TDD24342.1"/>
    </source>
</evidence>
<dbReference type="Proteomes" id="UP000294543">
    <property type="component" value="Unassembled WGS sequence"/>
</dbReference>
<dbReference type="SUPFAM" id="SSF51905">
    <property type="entry name" value="FAD/NAD(P)-binding domain"/>
    <property type="match status" value="1"/>
</dbReference>
<evidence type="ECO:0000313" key="5">
    <source>
        <dbReference type="Proteomes" id="UP000294543"/>
    </source>
</evidence>
<dbReference type="PANTHER" id="PTHR13789:SF309">
    <property type="entry name" value="PUTATIVE (AFU_ORTHOLOGUE AFUA_6G14510)-RELATED"/>
    <property type="match status" value="1"/>
</dbReference>
<evidence type="ECO:0000256" key="2">
    <source>
        <dbReference type="ARBA" id="ARBA00023033"/>
    </source>
</evidence>
<keyword evidence="1" id="KW-0560">Oxidoreductase</keyword>
<feature type="domain" description="FAD-binding" evidence="3">
    <location>
        <begin position="2"/>
        <end position="314"/>
    </location>
</feature>
<dbReference type="Gene3D" id="3.50.50.60">
    <property type="entry name" value="FAD/NAD(P)-binding domain"/>
    <property type="match status" value="1"/>
</dbReference>
<accession>A0A4R4X2B7</accession>
<dbReference type="GO" id="GO:0004497">
    <property type="term" value="F:monooxygenase activity"/>
    <property type="evidence" value="ECO:0007669"/>
    <property type="project" value="UniProtKB-KW"/>
</dbReference>
<sequence length="380" mass="41115">MRVIVVGAGVAGLAAARGLLNAGHEVEIYEEAPGLRTAGGSVTLWPAATAILRELKADCSGTGRRLETMESWAVDGRRLVTVDLTEAERRYGHPSVHVARRDLVELLADGVPVTYGVAAEHVVPERAEVRLSDGRTVRGDVLVGADGRRSAVREALWGGDRAKLSGWVTWQGFTTRPTTLTEQRRAVMIAGARGLCGLIPAGDGRLLWWFDVKATPGGPFWDGDPDVAERLRERFRGGADPVPDILETITEIDFFPHHKQPFSAAWGKGPTTLAGDSAHTMPPIMAQGANQALEDAWLLARQLNGAIGGPRAGSGRDEPGGALRAYERARSKVVRLPARLAATEITDRHRPLAGLFPDRLATWLYVKWLRRVSTYLLTAA</sequence>
<dbReference type="PRINTS" id="PR00420">
    <property type="entry name" value="RNGMNOXGNASE"/>
</dbReference>
<dbReference type="Pfam" id="PF01494">
    <property type="entry name" value="FAD_binding_3"/>
    <property type="match status" value="1"/>
</dbReference>
<dbReference type="PANTHER" id="PTHR13789">
    <property type="entry name" value="MONOOXYGENASE"/>
    <property type="match status" value="1"/>
</dbReference>
<keyword evidence="2 4" id="KW-0503">Monooxygenase</keyword>
<dbReference type="RefSeq" id="WP_132505571.1">
    <property type="nucleotide sequence ID" value="NZ_SMKP01000012.1"/>
</dbReference>
<dbReference type="InterPro" id="IPR050493">
    <property type="entry name" value="FAD-dep_Monooxygenase_BioMet"/>
</dbReference>
<evidence type="ECO:0000259" key="3">
    <source>
        <dbReference type="Pfam" id="PF01494"/>
    </source>
</evidence>
<dbReference type="EMBL" id="SMKP01000012">
    <property type="protein sequence ID" value="TDD24342.1"/>
    <property type="molecule type" value="Genomic_DNA"/>
</dbReference>
<dbReference type="GO" id="GO:0071949">
    <property type="term" value="F:FAD binding"/>
    <property type="evidence" value="ECO:0007669"/>
    <property type="project" value="InterPro"/>
</dbReference>
<dbReference type="AlphaFoldDB" id="A0A4R4X2B7"/>
<evidence type="ECO:0000256" key="1">
    <source>
        <dbReference type="ARBA" id="ARBA00023002"/>
    </source>
</evidence>
<keyword evidence="5" id="KW-1185">Reference proteome</keyword>
<name>A0A4R4X2B7_9ACTN</name>
<organism evidence="4 5">
    <name type="scientific">Nonomuraea diastatica</name>
    <dbReference type="NCBI Taxonomy" id="1848329"/>
    <lineage>
        <taxon>Bacteria</taxon>
        <taxon>Bacillati</taxon>
        <taxon>Actinomycetota</taxon>
        <taxon>Actinomycetes</taxon>
        <taxon>Streptosporangiales</taxon>
        <taxon>Streptosporangiaceae</taxon>
        <taxon>Nonomuraea</taxon>
    </lineage>
</organism>
<dbReference type="OrthoDB" id="3322136at2"/>
<dbReference type="InterPro" id="IPR002938">
    <property type="entry name" value="FAD-bd"/>
</dbReference>